<evidence type="ECO:0000256" key="12">
    <source>
        <dbReference type="PROSITE-ProRule" id="PRU01330"/>
    </source>
</evidence>
<evidence type="ECO:0000256" key="10">
    <source>
        <dbReference type="ARBA" id="ARBA00030136"/>
    </source>
</evidence>
<dbReference type="InterPro" id="IPR004809">
    <property type="entry name" value="Gln_synth_I"/>
</dbReference>
<comment type="similarity">
    <text evidence="2 12 13">Belongs to the glutamine synthetase family.</text>
</comment>
<keyword evidence="7" id="KW-0479">Metal-binding</keyword>
<keyword evidence="9" id="KW-0067">ATP-binding</keyword>
<accession>A0ABU0B3W6</accession>
<dbReference type="Gene3D" id="3.30.590.10">
    <property type="entry name" value="Glutamine synthetase/guanido kinase, catalytic domain"/>
    <property type="match status" value="1"/>
</dbReference>
<evidence type="ECO:0000256" key="3">
    <source>
        <dbReference type="ARBA" id="ARBA00012937"/>
    </source>
</evidence>
<evidence type="ECO:0000259" key="14">
    <source>
        <dbReference type="PROSITE" id="PS51986"/>
    </source>
</evidence>
<dbReference type="NCBIfam" id="TIGR00653">
    <property type="entry name" value="GlnA"/>
    <property type="match status" value="1"/>
</dbReference>
<dbReference type="EMBL" id="JAUSUX010000025">
    <property type="protein sequence ID" value="MDQ0287415.1"/>
    <property type="molecule type" value="Genomic_DNA"/>
</dbReference>
<comment type="caution">
    <text evidence="16">The sequence shown here is derived from an EMBL/GenBank/DDBJ whole genome shotgun (WGS) entry which is preliminary data.</text>
</comment>
<dbReference type="Gene3D" id="3.10.20.70">
    <property type="entry name" value="Glutamine synthetase, N-terminal domain"/>
    <property type="match status" value="1"/>
</dbReference>
<evidence type="ECO:0000256" key="1">
    <source>
        <dbReference type="ARBA" id="ARBA00004496"/>
    </source>
</evidence>
<organism evidence="16 17">
    <name type="scientific">Desulfofundulus luciae</name>
    <dbReference type="NCBI Taxonomy" id="74702"/>
    <lineage>
        <taxon>Bacteria</taxon>
        <taxon>Bacillati</taxon>
        <taxon>Bacillota</taxon>
        <taxon>Clostridia</taxon>
        <taxon>Eubacteriales</taxon>
        <taxon>Peptococcaceae</taxon>
        <taxon>Desulfofundulus</taxon>
    </lineage>
</organism>
<dbReference type="InterPro" id="IPR036651">
    <property type="entry name" value="Gln_synt_N_sf"/>
</dbReference>
<keyword evidence="17" id="KW-1185">Reference proteome</keyword>
<dbReference type="InterPro" id="IPR008147">
    <property type="entry name" value="Gln_synt_N"/>
</dbReference>
<keyword evidence="6 16" id="KW-0436">Ligase</keyword>
<dbReference type="PANTHER" id="PTHR43785">
    <property type="entry name" value="GAMMA-GLUTAMYLPUTRESCINE SYNTHETASE"/>
    <property type="match status" value="1"/>
</dbReference>
<reference evidence="16 17" key="1">
    <citation type="submission" date="2023-07" db="EMBL/GenBank/DDBJ databases">
        <title>Genomic Encyclopedia of Type Strains, Phase IV (KMG-IV): sequencing the most valuable type-strain genomes for metagenomic binning, comparative biology and taxonomic classification.</title>
        <authorList>
            <person name="Goeker M."/>
        </authorList>
    </citation>
    <scope>NUCLEOTIDE SEQUENCE [LARGE SCALE GENOMIC DNA]</scope>
    <source>
        <strain evidence="16 17">DSM 12396</strain>
    </source>
</reference>
<comment type="subcellular location">
    <subcellularLocation>
        <location evidence="1">Cytoplasm</location>
    </subcellularLocation>
</comment>
<proteinExistence type="inferred from homology"/>
<evidence type="ECO:0000256" key="9">
    <source>
        <dbReference type="ARBA" id="ARBA00022840"/>
    </source>
</evidence>
<evidence type="ECO:0000256" key="11">
    <source>
        <dbReference type="ARBA" id="ARBA00030668"/>
    </source>
</evidence>
<dbReference type="InterPro" id="IPR008146">
    <property type="entry name" value="Gln_synth_cat_dom"/>
</dbReference>
<evidence type="ECO:0000256" key="6">
    <source>
        <dbReference type="ARBA" id="ARBA00022598"/>
    </source>
</evidence>
<evidence type="ECO:0000259" key="15">
    <source>
        <dbReference type="PROSITE" id="PS51987"/>
    </source>
</evidence>
<dbReference type="Proteomes" id="UP001225644">
    <property type="component" value="Unassembled WGS sequence"/>
</dbReference>
<evidence type="ECO:0000313" key="17">
    <source>
        <dbReference type="Proteomes" id="UP001225644"/>
    </source>
</evidence>
<dbReference type="InterPro" id="IPR014746">
    <property type="entry name" value="Gln_synth/guanido_kin_cat_dom"/>
</dbReference>
<evidence type="ECO:0000256" key="5">
    <source>
        <dbReference type="ARBA" id="ARBA00022490"/>
    </source>
</evidence>
<dbReference type="GO" id="GO:0004356">
    <property type="term" value="F:glutamine synthetase activity"/>
    <property type="evidence" value="ECO:0007669"/>
    <property type="project" value="UniProtKB-EC"/>
</dbReference>
<keyword evidence="5" id="KW-0963">Cytoplasm</keyword>
<sequence length="445" mass="49615">MEGEITMPTLTAEDVLRKAREYNVKFIRLQFTDIFGVLKNIAITVEELPRALEGRVMFDSSVIEGFVQNRESDIYLLPDPATFVIFPWRPREGAVARLICDVLTPQGEPYGACSRAALKRVLARAKEMGLEFRVGAQIEFFLFHTDAQGKPTVITHDRAGYCDLTPVDLGENARRDMVLTLQEMGLDVSSSHHEIAPGQHEIFLKEDDALTVADSIATFKFVVRTIAQRHGLHASFMPRPLACCNGSGMHLHLFLWRDGENAFYDPAGEHQLSELAYRYIAGLITHAGALTAITNPLVNSYKRLVPTDLAPVLAAWSEENRSTMIRVPAQRQEGTRVVLRSPDPTANPYLALAASLAAGLDGIERGLVPGVPLSENHAPVRELIRRIGLPRNLADALRALAGDAVIQNALGQKITARFLEAKEDEWERYQARVHQWELDEYLTNF</sequence>
<dbReference type="EC" id="6.3.1.2" evidence="3"/>
<feature type="domain" description="GS catalytic" evidence="15">
    <location>
        <begin position="114"/>
        <end position="445"/>
    </location>
</feature>
<dbReference type="SUPFAM" id="SSF55931">
    <property type="entry name" value="Glutamine synthetase/guanido kinase"/>
    <property type="match status" value="1"/>
</dbReference>
<evidence type="ECO:0000256" key="13">
    <source>
        <dbReference type="RuleBase" id="RU000384"/>
    </source>
</evidence>
<evidence type="ECO:0000313" key="16">
    <source>
        <dbReference type="EMBL" id="MDQ0287415.1"/>
    </source>
</evidence>
<evidence type="ECO:0000256" key="4">
    <source>
        <dbReference type="ARBA" id="ARBA00021364"/>
    </source>
</evidence>
<dbReference type="Pfam" id="PF00120">
    <property type="entry name" value="Gln-synt_C"/>
    <property type="match status" value="1"/>
</dbReference>
<dbReference type="Pfam" id="PF03951">
    <property type="entry name" value="Gln-synt_N"/>
    <property type="match status" value="1"/>
</dbReference>
<gene>
    <name evidence="16" type="ORF">J2Z49_002542</name>
</gene>
<dbReference type="PANTHER" id="PTHR43785:SF12">
    <property type="entry name" value="TYPE-1 GLUTAMINE SYNTHETASE 2"/>
    <property type="match status" value="1"/>
</dbReference>
<feature type="domain" description="GS beta-grasp" evidence="14">
    <location>
        <begin position="22"/>
        <end position="107"/>
    </location>
</feature>
<dbReference type="SMART" id="SM01230">
    <property type="entry name" value="Gln-synt_C"/>
    <property type="match status" value="1"/>
</dbReference>
<protein>
    <recommendedName>
        <fullName evidence="4">Glutamine synthetase</fullName>
        <ecNumber evidence="3">6.3.1.2</ecNumber>
    </recommendedName>
    <alternativeName>
        <fullName evidence="11">Glutamate--ammonia ligase</fullName>
    </alternativeName>
    <alternativeName>
        <fullName evidence="10">Glutamine synthetase I alpha</fullName>
    </alternativeName>
</protein>
<dbReference type="PROSITE" id="PS51987">
    <property type="entry name" value="GS_CATALYTIC"/>
    <property type="match status" value="1"/>
</dbReference>
<dbReference type="PROSITE" id="PS51986">
    <property type="entry name" value="GS_BETA_GRASP"/>
    <property type="match status" value="1"/>
</dbReference>
<dbReference type="SUPFAM" id="SSF54368">
    <property type="entry name" value="Glutamine synthetase, N-terminal domain"/>
    <property type="match status" value="1"/>
</dbReference>
<keyword evidence="8" id="KW-0547">Nucleotide-binding</keyword>
<evidence type="ECO:0000256" key="2">
    <source>
        <dbReference type="ARBA" id="ARBA00009897"/>
    </source>
</evidence>
<evidence type="ECO:0000256" key="7">
    <source>
        <dbReference type="ARBA" id="ARBA00022723"/>
    </source>
</evidence>
<name>A0ABU0B3W6_9FIRM</name>
<evidence type="ECO:0000256" key="8">
    <source>
        <dbReference type="ARBA" id="ARBA00022741"/>
    </source>
</evidence>